<dbReference type="EMBL" id="JAPDGR010001159">
    <property type="protein sequence ID" value="KAJ2985132.1"/>
    <property type="molecule type" value="Genomic_DNA"/>
</dbReference>
<reference evidence="1" key="1">
    <citation type="submission" date="2022-10" db="EMBL/GenBank/DDBJ databases">
        <title>Genome Sequence of Xylaria curta.</title>
        <authorList>
            <person name="Buettner E."/>
        </authorList>
    </citation>
    <scope>NUCLEOTIDE SEQUENCE</scope>
    <source>
        <strain evidence="1">Babe10</strain>
    </source>
</reference>
<evidence type="ECO:0000313" key="1">
    <source>
        <dbReference type="EMBL" id="KAJ2985132.1"/>
    </source>
</evidence>
<comment type="caution">
    <text evidence="1">The sequence shown here is derived from an EMBL/GenBank/DDBJ whole genome shotgun (WGS) entry which is preliminary data.</text>
</comment>
<organism evidence="1 2">
    <name type="scientific">Xylaria curta</name>
    <dbReference type="NCBI Taxonomy" id="42375"/>
    <lineage>
        <taxon>Eukaryota</taxon>
        <taxon>Fungi</taxon>
        <taxon>Dikarya</taxon>
        <taxon>Ascomycota</taxon>
        <taxon>Pezizomycotina</taxon>
        <taxon>Sordariomycetes</taxon>
        <taxon>Xylariomycetidae</taxon>
        <taxon>Xylariales</taxon>
        <taxon>Xylariaceae</taxon>
        <taxon>Xylaria</taxon>
    </lineage>
</organism>
<keyword evidence="2" id="KW-1185">Reference proteome</keyword>
<name>A0ACC1P1U9_9PEZI</name>
<sequence>MASQVSSDLVWEIVRSNNAYLVKRKASGGVQFSRDTLNLTNKHARKWAGFVNDKAIGVVSAEKNGVKVLSKKTSASQQPAKAISETTYSGGKSTRKTYVAVANQAAVNDYRADLRQAAVARASAIRHSYKETKPTPEPKPRGAKAKKAAE</sequence>
<protein>
    <submittedName>
        <fullName evidence="1">Uncharacterized protein</fullName>
    </submittedName>
</protein>
<gene>
    <name evidence="1" type="ORF">NUW58_g5701</name>
</gene>
<dbReference type="Proteomes" id="UP001143856">
    <property type="component" value="Unassembled WGS sequence"/>
</dbReference>
<proteinExistence type="predicted"/>
<evidence type="ECO:0000313" key="2">
    <source>
        <dbReference type="Proteomes" id="UP001143856"/>
    </source>
</evidence>
<accession>A0ACC1P1U9</accession>